<dbReference type="Gene3D" id="4.10.470.20">
    <property type="match status" value="1"/>
</dbReference>
<evidence type="ECO:0000256" key="3">
    <source>
        <dbReference type="ARBA" id="ARBA00023180"/>
    </source>
</evidence>
<evidence type="ECO:0000256" key="1">
    <source>
        <dbReference type="ARBA" id="ARBA00022737"/>
    </source>
</evidence>
<dbReference type="AlphaFoldDB" id="A0AAE0FHD9"/>
<evidence type="ECO:0000313" key="5">
    <source>
        <dbReference type="EMBL" id="KAK3259311.1"/>
    </source>
</evidence>
<dbReference type="InterPro" id="IPR000800">
    <property type="entry name" value="Notch_dom"/>
</dbReference>
<evidence type="ECO:0000259" key="4">
    <source>
        <dbReference type="Pfam" id="PF00066"/>
    </source>
</evidence>
<feature type="domain" description="LNR" evidence="4">
    <location>
        <begin position="11"/>
        <end position="46"/>
    </location>
</feature>
<dbReference type="Pfam" id="PF00066">
    <property type="entry name" value="Notch"/>
    <property type="match status" value="1"/>
</dbReference>
<evidence type="ECO:0000313" key="6">
    <source>
        <dbReference type="Proteomes" id="UP001190700"/>
    </source>
</evidence>
<keyword evidence="2" id="KW-1015">Disulfide bond</keyword>
<dbReference type="Proteomes" id="UP001190700">
    <property type="component" value="Unassembled WGS sequence"/>
</dbReference>
<name>A0AAE0FHD9_9CHLO</name>
<gene>
    <name evidence="5" type="ORF">CYMTET_31686</name>
</gene>
<protein>
    <recommendedName>
        <fullName evidence="4">LNR domain-containing protein</fullName>
    </recommendedName>
</protein>
<evidence type="ECO:0000256" key="2">
    <source>
        <dbReference type="ARBA" id="ARBA00023157"/>
    </source>
</evidence>
<keyword evidence="1" id="KW-0677">Repeat</keyword>
<sequence length="94" mass="9936">MSQTAPYGTRDCSALGCLTSMLGNKQCDPECNYPDCGSYGFDDGDCCAESNTSPVDTANHPLVRRLDAPPPDVNFSLIIVKGNSLGEDEVSLSS</sequence>
<dbReference type="EMBL" id="LGRX02018856">
    <property type="protein sequence ID" value="KAK3259311.1"/>
    <property type="molecule type" value="Genomic_DNA"/>
</dbReference>
<accession>A0AAE0FHD9</accession>
<proteinExistence type="predicted"/>
<reference evidence="5 6" key="1">
    <citation type="journal article" date="2015" name="Genome Biol. Evol.">
        <title>Comparative Genomics of a Bacterivorous Green Alga Reveals Evolutionary Causalities and Consequences of Phago-Mixotrophic Mode of Nutrition.</title>
        <authorList>
            <person name="Burns J.A."/>
            <person name="Paasch A."/>
            <person name="Narechania A."/>
            <person name="Kim E."/>
        </authorList>
    </citation>
    <scope>NUCLEOTIDE SEQUENCE [LARGE SCALE GENOMIC DNA]</scope>
    <source>
        <strain evidence="5 6">PLY_AMNH</strain>
    </source>
</reference>
<comment type="caution">
    <text evidence="5">The sequence shown here is derived from an EMBL/GenBank/DDBJ whole genome shotgun (WGS) entry which is preliminary data.</text>
</comment>
<keyword evidence="3" id="KW-0325">Glycoprotein</keyword>
<organism evidence="5 6">
    <name type="scientific">Cymbomonas tetramitiformis</name>
    <dbReference type="NCBI Taxonomy" id="36881"/>
    <lineage>
        <taxon>Eukaryota</taxon>
        <taxon>Viridiplantae</taxon>
        <taxon>Chlorophyta</taxon>
        <taxon>Pyramimonadophyceae</taxon>
        <taxon>Pyramimonadales</taxon>
        <taxon>Pyramimonadaceae</taxon>
        <taxon>Cymbomonas</taxon>
    </lineage>
</organism>
<keyword evidence="6" id="KW-1185">Reference proteome</keyword>